<dbReference type="Proteomes" id="UP000798662">
    <property type="component" value="Chromosome 3"/>
</dbReference>
<reference evidence="1" key="1">
    <citation type="submission" date="2019-11" db="EMBL/GenBank/DDBJ databases">
        <title>Nori genome reveals adaptations in red seaweeds to the harsh intertidal environment.</title>
        <authorList>
            <person name="Wang D."/>
            <person name="Mao Y."/>
        </authorList>
    </citation>
    <scope>NUCLEOTIDE SEQUENCE</scope>
    <source>
        <tissue evidence="1">Gametophyte</tissue>
    </source>
</reference>
<evidence type="ECO:0000313" key="1">
    <source>
        <dbReference type="EMBL" id="KAK1868344.1"/>
    </source>
</evidence>
<accession>A0ACC3CEG8</accession>
<proteinExistence type="predicted"/>
<protein>
    <submittedName>
        <fullName evidence="1">Uncharacterized protein</fullName>
    </submittedName>
</protein>
<keyword evidence="2" id="KW-1185">Reference proteome</keyword>
<gene>
    <name evidence="1" type="ORF">I4F81_010833</name>
</gene>
<organism evidence="1 2">
    <name type="scientific">Pyropia yezoensis</name>
    <name type="common">Susabi-nori</name>
    <name type="synonym">Porphyra yezoensis</name>
    <dbReference type="NCBI Taxonomy" id="2788"/>
    <lineage>
        <taxon>Eukaryota</taxon>
        <taxon>Rhodophyta</taxon>
        <taxon>Bangiophyceae</taxon>
        <taxon>Bangiales</taxon>
        <taxon>Bangiaceae</taxon>
        <taxon>Pyropia</taxon>
    </lineage>
</organism>
<name>A0ACC3CEG8_PYRYE</name>
<evidence type="ECO:0000313" key="2">
    <source>
        <dbReference type="Proteomes" id="UP000798662"/>
    </source>
</evidence>
<sequence length="756" mass="75609">MNRLTSAQQAAVDSPPGRPLAIVAGAGSGKTLVLLRRAVALPPATAAASGPPLPVLVLTFSRAAAAEVRTRIGIMATVPFAGSGALGATGAAAAAAAGAHVTTFHALGLTVLRSATDAELEPLGRRRGFSLYATRQQRLVVGEALMAGQVGRGGGNAAIIAAVHKRIQSAKTDTDITGVGDAYEARMSRYNAVDFGDLLGLAVAVLAGCGPLRRRWRRRFRHILVDEGQDVSAANLHLLKLLSGYDPACEEDRRGGDGDGDGEVGLALPPLSRLGVTFVGCDDQAIYAFRGSSPDAFAHFSAHFGRPGAPVTTCVLGENHRSTRSIVRACASLIEAAGPGRLAKELTTRAARGPDVAVARCRNAAVEAGWIHQKVVELTAGGDDNSGGVECSAAAGRIPLGDIAVLLRTRSLVAEIAAKLRERGLDSATQADGALRVDWTVRLLMGLARTVDSAAMASAAAAMAVHGRRGGSGRGTGPPPLPSLADDVIGNLLATAAPVVGAAVAGAASAASPSRRRGGSPPLGGGTKRPRQRPRPGGSAGGSGSSESDGGSVDILAALTADAVTKMRTPVKRRPGGSGGGAPSGWGRGRGGGGGGYRGGPAAGGGGGGGGGGDGSGGAARPDTSLSQRFEVDVARRLVASQGGAGLEAGLRRLRGLLDELAAREWEASEGLPPPAGEAESVPAGGSGGGGSGGSGGGSGSLLITTIHAAKGREWRAVFVPRLNAGILPLPPPYGGAGAVVQHGAEERRLASDEYT</sequence>
<comment type="caution">
    <text evidence="1">The sequence shown here is derived from an EMBL/GenBank/DDBJ whole genome shotgun (WGS) entry which is preliminary data.</text>
</comment>
<dbReference type="EMBL" id="CM020620">
    <property type="protein sequence ID" value="KAK1868344.1"/>
    <property type="molecule type" value="Genomic_DNA"/>
</dbReference>